<keyword evidence="4 5" id="KW-0472">Membrane</keyword>
<dbReference type="PANTHER" id="PTHR10671">
    <property type="entry name" value="EPITHELIAL MEMBRANE PROTEIN-RELATED"/>
    <property type="match status" value="1"/>
</dbReference>
<evidence type="ECO:0008006" key="8">
    <source>
        <dbReference type="Google" id="ProtNLM"/>
    </source>
</evidence>
<dbReference type="AlphaFoldDB" id="A0A9Q1AQN1"/>
<dbReference type="EMBL" id="JAPFRF010000023">
    <property type="protein sequence ID" value="KAJ7304061.1"/>
    <property type="molecule type" value="Genomic_DNA"/>
</dbReference>
<comment type="subcellular location">
    <subcellularLocation>
        <location evidence="1">Membrane</location>
        <topology evidence="1">Multi-pass membrane protein</topology>
    </subcellularLocation>
</comment>
<organism evidence="6 7">
    <name type="scientific">Phrynocephalus forsythii</name>
    <dbReference type="NCBI Taxonomy" id="171643"/>
    <lineage>
        <taxon>Eukaryota</taxon>
        <taxon>Metazoa</taxon>
        <taxon>Chordata</taxon>
        <taxon>Craniata</taxon>
        <taxon>Vertebrata</taxon>
        <taxon>Euteleostomi</taxon>
        <taxon>Lepidosauria</taxon>
        <taxon>Squamata</taxon>
        <taxon>Bifurcata</taxon>
        <taxon>Unidentata</taxon>
        <taxon>Episquamata</taxon>
        <taxon>Toxicofera</taxon>
        <taxon>Iguania</taxon>
        <taxon>Acrodonta</taxon>
        <taxon>Agamidae</taxon>
        <taxon>Agaminae</taxon>
        <taxon>Phrynocephalus</taxon>
    </lineage>
</organism>
<feature type="transmembrane region" description="Helical" evidence="5">
    <location>
        <begin position="67"/>
        <end position="87"/>
    </location>
</feature>
<evidence type="ECO:0000256" key="3">
    <source>
        <dbReference type="ARBA" id="ARBA00022989"/>
    </source>
</evidence>
<evidence type="ECO:0000256" key="5">
    <source>
        <dbReference type="SAM" id="Phobius"/>
    </source>
</evidence>
<dbReference type="InterPro" id="IPR004031">
    <property type="entry name" value="PMP22/EMP/MP20/Claudin"/>
</dbReference>
<dbReference type="InterPro" id="IPR050579">
    <property type="entry name" value="PMP-22/EMP/MP20-like"/>
</dbReference>
<name>A0A9Q1AQN1_9SAUR</name>
<evidence type="ECO:0000256" key="4">
    <source>
        <dbReference type="ARBA" id="ARBA00023136"/>
    </source>
</evidence>
<keyword evidence="3 5" id="KW-1133">Transmembrane helix</keyword>
<keyword evidence="2 5" id="KW-0812">Transmembrane</keyword>
<sequence>MAWSEVMTMGFTIFTLMILVIAVMEHHWILVESNKQVYYSGIWKVCMKMVCANIIAMSPNVQGAKTLLVLALFCGFVGASFMMFTYRYSENFEMYRYQVAALGSFITAALVFLAMSIYTIRISTHGVSRRGKITYQFSFYLAWITCPCFILSALPSLPRFIRPDSSPAVTDPRVQLERQR</sequence>
<evidence type="ECO:0000313" key="7">
    <source>
        <dbReference type="Proteomes" id="UP001142489"/>
    </source>
</evidence>
<protein>
    <recommendedName>
        <fullName evidence="8">Lens fiber membrane intrinsic protein</fullName>
    </recommendedName>
</protein>
<reference evidence="6" key="1">
    <citation type="journal article" date="2023" name="DNA Res.">
        <title>Chromosome-level genome assembly of Phrynocephalus forsythii using third-generation DNA sequencing and Hi-C analysis.</title>
        <authorList>
            <person name="Qi Y."/>
            <person name="Zhao W."/>
            <person name="Zhao Y."/>
            <person name="Niu C."/>
            <person name="Cao S."/>
            <person name="Zhang Y."/>
        </authorList>
    </citation>
    <scope>NUCLEOTIDE SEQUENCE</scope>
    <source>
        <tissue evidence="6">Muscle</tissue>
    </source>
</reference>
<accession>A0A9Q1AQN1</accession>
<dbReference type="OrthoDB" id="9046916at2759"/>
<comment type="caution">
    <text evidence="6">The sequence shown here is derived from an EMBL/GenBank/DDBJ whole genome shotgun (WGS) entry which is preliminary data.</text>
</comment>
<dbReference type="Gene3D" id="1.20.140.150">
    <property type="match status" value="1"/>
</dbReference>
<gene>
    <name evidence="6" type="ORF">JRQ81_011583</name>
</gene>
<evidence type="ECO:0000256" key="2">
    <source>
        <dbReference type="ARBA" id="ARBA00022692"/>
    </source>
</evidence>
<feature type="transmembrane region" description="Helical" evidence="5">
    <location>
        <begin position="6"/>
        <end position="24"/>
    </location>
</feature>
<evidence type="ECO:0000256" key="1">
    <source>
        <dbReference type="ARBA" id="ARBA00004141"/>
    </source>
</evidence>
<dbReference type="Pfam" id="PF00822">
    <property type="entry name" value="PMP22_Claudin"/>
    <property type="match status" value="1"/>
</dbReference>
<evidence type="ECO:0000313" key="6">
    <source>
        <dbReference type="EMBL" id="KAJ7304061.1"/>
    </source>
</evidence>
<dbReference type="PANTHER" id="PTHR10671:SF108">
    <property type="entry name" value="CLAUDIN FAMILY PROTEIN-RELATED"/>
    <property type="match status" value="1"/>
</dbReference>
<dbReference type="Proteomes" id="UP001142489">
    <property type="component" value="Unassembled WGS sequence"/>
</dbReference>
<feature type="transmembrane region" description="Helical" evidence="5">
    <location>
        <begin position="140"/>
        <end position="157"/>
    </location>
</feature>
<feature type="transmembrane region" description="Helical" evidence="5">
    <location>
        <begin position="99"/>
        <end position="120"/>
    </location>
</feature>
<keyword evidence="7" id="KW-1185">Reference proteome</keyword>
<proteinExistence type="predicted"/>
<dbReference type="GO" id="GO:0005886">
    <property type="term" value="C:plasma membrane"/>
    <property type="evidence" value="ECO:0007669"/>
    <property type="project" value="TreeGrafter"/>
</dbReference>